<organism evidence="5 6">
    <name type="scientific">Chitinophaga niabensis</name>
    <dbReference type="NCBI Taxonomy" id="536979"/>
    <lineage>
        <taxon>Bacteria</taxon>
        <taxon>Pseudomonadati</taxon>
        <taxon>Bacteroidota</taxon>
        <taxon>Chitinophagia</taxon>
        <taxon>Chitinophagales</taxon>
        <taxon>Chitinophagaceae</taxon>
        <taxon>Chitinophaga</taxon>
    </lineage>
</organism>
<keyword evidence="1" id="KW-1133">Transmembrane helix</keyword>
<keyword evidence="2" id="KW-0732">Signal</keyword>
<dbReference type="Pfam" id="PF06580">
    <property type="entry name" value="His_kinase"/>
    <property type="match status" value="1"/>
</dbReference>
<proteinExistence type="predicted"/>
<keyword evidence="5" id="KW-0418">Kinase</keyword>
<dbReference type="Proteomes" id="UP000185003">
    <property type="component" value="Unassembled WGS sequence"/>
</dbReference>
<dbReference type="EMBL" id="FSRA01000001">
    <property type="protein sequence ID" value="SIN90657.1"/>
    <property type="molecule type" value="Genomic_DNA"/>
</dbReference>
<name>A0A1N6F5W2_9BACT</name>
<dbReference type="PROSITE" id="PS51257">
    <property type="entry name" value="PROKAR_LIPOPROTEIN"/>
    <property type="match status" value="1"/>
</dbReference>
<dbReference type="InterPro" id="IPR015943">
    <property type="entry name" value="WD40/YVTN_repeat-like_dom_sf"/>
</dbReference>
<evidence type="ECO:0000259" key="3">
    <source>
        <dbReference type="Pfam" id="PF06580"/>
    </source>
</evidence>
<dbReference type="Pfam" id="PF07494">
    <property type="entry name" value="Reg_prop"/>
    <property type="match status" value="1"/>
</dbReference>
<protein>
    <submittedName>
        <fullName evidence="5">Sensor histidine kinase YesM</fullName>
    </submittedName>
</protein>
<dbReference type="PANTHER" id="PTHR34220">
    <property type="entry name" value="SENSOR HISTIDINE KINASE YPDA"/>
    <property type="match status" value="1"/>
</dbReference>
<feature type="transmembrane region" description="Helical" evidence="1">
    <location>
        <begin position="781"/>
        <end position="799"/>
    </location>
</feature>
<feature type="domain" description="Signal transduction histidine kinase internal region" evidence="3">
    <location>
        <begin position="844"/>
        <end position="922"/>
    </location>
</feature>
<dbReference type="Gene3D" id="2.60.40.10">
    <property type="entry name" value="Immunoglobulins"/>
    <property type="match status" value="1"/>
</dbReference>
<gene>
    <name evidence="5" type="ORF">SAMN04488055_2036</name>
</gene>
<evidence type="ECO:0000259" key="4">
    <source>
        <dbReference type="Pfam" id="PF07495"/>
    </source>
</evidence>
<dbReference type="GO" id="GO:0000155">
    <property type="term" value="F:phosphorelay sensor kinase activity"/>
    <property type="evidence" value="ECO:0007669"/>
    <property type="project" value="InterPro"/>
</dbReference>
<dbReference type="SUPFAM" id="SSF55874">
    <property type="entry name" value="ATPase domain of HSP90 chaperone/DNA topoisomerase II/histidine kinase"/>
    <property type="match status" value="1"/>
</dbReference>
<dbReference type="InterPro" id="IPR036890">
    <property type="entry name" value="HATPase_C_sf"/>
</dbReference>
<reference evidence="5 6" key="1">
    <citation type="submission" date="2016-11" db="EMBL/GenBank/DDBJ databases">
        <authorList>
            <person name="Jaros S."/>
            <person name="Januszkiewicz K."/>
            <person name="Wedrychowicz H."/>
        </authorList>
    </citation>
    <scope>NUCLEOTIDE SEQUENCE [LARGE SCALE GENOMIC DNA]</scope>
    <source>
        <strain evidence="5 6">DSM 24787</strain>
    </source>
</reference>
<dbReference type="InterPro" id="IPR013783">
    <property type="entry name" value="Ig-like_fold"/>
</dbReference>
<dbReference type="InterPro" id="IPR010559">
    <property type="entry name" value="Sig_transdc_His_kin_internal"/>
</dbReference>
<dbReference type="RefSeq" id="WP_074239128.1">
    <property type="nucleotide sequence ID" value="NZ_FSRA01000001.1"/>
</dbReference>
<dbReference type="InterPro" id="IPR011110">
    <property type="entry name" value="Reg_prop"/>
</dbReference>
<evidence type="ECO:0000256" key="2">
    <source>
        <dbReference type="SAM" id="SignalP"/>
    </source>
</evidence>
<feature type="signal peptide" evidence="2">
    <location>
        <begin position="1"/>
        <end position="19"/>
    </location>
</feature>
<evidence type="ECO:0000313" key="5">
    <source>
        <dbReference type="EMBL" id="SIN90657.1"/>
    </source>
</evidence>
<keyword evidence="1" id="KW-0472">Membrane</keyword>
<keyword evidence="1" id="KW-0812">Transmembrane</keyword>
<keyword evidence="6" id="KW-1185">Reference proteome</keyword>
<accession>A0A1N6F5W2</accession>
<feature type="chain" id="PRO_5013291926" evidence="2">
    <location>
        <begin position="20"/>
        <end position="1049"/>
    </location>
</feature>
<evidence type="ECO:0000256" key="1">
    <source>
        <dbReference type="SAM" id="Phobius"/>
    </source>
</evidence>
<dbReference type="STRING" id="536979.SAMN04488055_2036"/>
<dbReference type="Gene3D" id="2.130.10.10">
    <property type="entry name" value="YVTN repeat-like/Quinoprotein amine dehydrogenase"/>
    <property type="match status" value="3"/>
</dbReference>
<dbReference type="Gene3D" id="3.30.565.10">
    <property type="entry name" value="Histidine kinase-like ATPase, C-terminal domain"/>
    <property type="match status" value="1"/>
</dbReference>
<keyword evidence="5" id="KW-0808">Transferase</keyword>
<dbReference type="GO" id="GO:0016020">
    <property type="term" value="C:membrane"/>
    <property type="evidence" value="ECO:0007669"/>
    <property type="project" value="InterPro"/>
</dbReference>
<dbReference type="Pfam" id="PF07495">
    <property type="entry name" value="Y_Y_Y"/>
    <property type="match status" value="1"/>
</dbReference>
<dbReference type="AlphaFoldDB" id="A0A1N6F5W2"/>
<feature type="domain" description="Two component regulator three Y" evidence="4">
    <location>
        <begin position="713"/>
        <end position="772"/>
    </location>
</feature>
<dbReference type="OrthoDB" id="9809670at2"/>
<dbReference type="SUPFAM" id="SSF63829">
    <property type="entry name" value="Calcium-dependent phosphotriesterase"/>
    <property type="match status" value="1"/>
</dbReference>
<dbReference type="InterPro" id="IPR011123">
    <property type="entry name" value="Y_Y_Y"/>
</dbReference>
<evidence type="ECO:0000313" key="6">
    <source>
        <dbReference type="Proteomes" id="UP000185003"/>
    </source>
</evidence>
<sequence length="1049" mass="120899">MKKQFLICCLILYGCVAHAQLQASSFERYTVQQGLSDNNVFCITQDDLGYIWLGTENGLNRFDGNVFQSFYHDTSSYSIPGNHVLELKRTGLHEILVLTQKGLQQVNTTTLARRNYLLPETERTPANPNRLTDVVKLKNGAFAISTSVGFYVMHANGGLAYAYNRLRGGYSGSEMVNYGRNIFLLPDHNALLFTKDEGVSLYIPATNTFVRYRTALPAEWSAFYPPGEDWIARYQMDSVRFMLVHSRQRSFTYYNAENGKVKVSAMPSVIHDDLSEDSRIFPLSKGRFAITSGGSGYYTFELNEQTGVVIFDENRSLKGYKCNYLFMDKEERLWVGTSNGLLYEKKEQPLFTSYMLNDYAAEGYSYFCYLTRYKDRLYLAKAARQPHITVVDTATMKVIKKVTLPGYHINYDENPSIQCYYPDTLWIGTNDGITWLDTKNYHSGKVALPEPLQHGRVALNPVMENGDTWMIRPWGGVVAKYNIHTRQFTCYTNTTNPRLPFERPKQVVYDAYGDAWLSGYGLARWNYKTHRFDTLMNRYNGLNKDEDNILSITADSRGSLWLHSFENGLQEYRIKEKRFIGHSLLDGVSFNALVSLSNKEVAGKIWFSTPSNQIGNINLQTGSSNIYGTKDGIPEGRPSARYIFYDEAADQCYALLAKYLIRFRPSAEPVVRNNNNILIEQVAAPNALVHYPGDTVEFPYKQNNLSIRFTLINYNNTSSYHFYYRLNESTSWVPLRNQRTINMTSLSPGKYTLYIKALDRNQDEKTKQLLIIIHPPFWNTWWFITLSTLLLVAAVLSLLKWRELVLRRAAAVKFDAQAKQNEEMKGRLQLELELAVLNQQLTEMEMKALHAQMNPHFIFNCLNSIVGMIIYQQNEDASRYLNKFAQLIRENLDHSKRSFITLQQNINYLHNYLKMEQIRFTNFEYEMKVDALLDTEEIMIAPMLIQPLAENAIWHGLQAIEEKKQLKISFSKEKDYLVCEIEDNGVGINKTKDHHSTTKHLSMGIENIQKRILLLRQKYNTDCVITFTDKGDRHTDETGTIVTLTWKII</sequence>
<dbReference type="PANTHER" id="PTHR34220:SF7">
    <property type="entry name" value="SENSOR HISTIDINE KINASE YPDA"/>
    <property type="match status" value="1"/>
</dbReference>
<dbReference type="InterPro" id="IPR050640">
    <property type="entry name" value="Bact_2-comp_sensor_kinase"/>
</dbReference>